<gene>
    <name evidence="4" type="ORF">EB796_005340</name>
</gene>
<dbReference type="SUPFAM" id="SSF54506">
    <property type="entry name" value="Diaminopimelate epimerase-like"/>
    <property type="match status" value="1"/>
</dbReference>
<evidence type="ECO:0000256" key="1">
    <source>
        <dbReference type="ARBA" id="ARBA00001148"/>
    </source>
</evidence>
<name>A0A7J7KEJ9_BUGNE</name>
<comment type="similarity">
    <text evidence="2">Belongs to the proline racemase family.</text>
</comment>
<dbReference type="EMBL" id="VXIV02000741">
    <property type="protein sequence ID" value="KAF6036354.1"/>
    <property type="molecule type" value="Genomic_DNA"/>
</dbReference>
<dbReference type="OrthoDB" id="6409228at2759"/>
<keyword evidence="5" id="KW-1185">Reference proteome</keyword>
<dbReference type="PANTHER" id="PTHR33442:SF1">
    <property type="entry name" value="TRANS-3-HYDROXY-L-PROLINE DEHYDRATASE"/>
    <property type="match status" value="1"/>
</dbReference>
<reference evidence="4" key="1">
    <citation type="submission" date="2020-06" db="EMBL/GenBank/DDBJ databases">
        <title>Draft genome of Bugula neritina, a colonial animal packing powerful symbionts and potential medicines.</title>
        <authorList>
            <person name="Rayko M."/>
        </authorList>
    </citation>
    <scope>NUCLEOTIDE SEQUENCE [LARGE SCALE GENOMIC DNA]</scope>
    <source>
        <strain evidence="4">Kwan_BN1</strain>
    </source>
</reference>
<evidence type="ECO:0000313" key="5">
    <source>
        <dbReference type="Proteomes" id="UP000593567"/>
    </source>
</evidence>
<dbReference type="EC" id="4.2.1.77" evidence="3"/>
<dbReference type="Pfam" id="PF05544">
    <property type="entry name" value="Pro_racemase"/>
    <property type="match status" value="1"/>
</dbReference>
<sequence length="340" mass="36865">MDREIKTTEMHCGGGAVRIIDSGFPKLTQPTLLGKRREVTEKHDKIRSYLLSEPRGHSDLYGVVPCDSELEEADLGVLLMHNAGMGIMCGHAIMAVARYAVDKGIVKRAHDPSGTSVNIHCPCGLVKTTVLPDNSVTFISVPSFVAISGLDLRLSSGRQVKVDIVFGGTFYALLDSTQLGIHISEEPICQLTQLGEEIKNLVNSTQKLLHPESEDLCICGGTLIHDGVGGTRDSANILVYGNQQVERSAGGSCVSARLAHQFSAGDIQKQEIKVCFNSKVPHSMLSGKVIDELELVLPDGRAVQAVRTAVTGRPFYIGENKYFMEEDDFISKNGGFLIQQ</sequence>
<evidence type="ECO:0000256" key="3">
    <source>
        <dbReference type="ARBA" id="ARBA00013105"/>
    </source>
</evidence>
<accession>A0A7J7KEJ9</accession>
<dbReference type="Proteomes" id="UP000593567">
    <property type="component" value="Unassembled WGS sequence"/>
</dbReference>
<dbReference type="Gene3D" id="3.10.310.10">
    <property type="entry name" value="Diaminopimelate Epimerase, Chain A, domain 1"/>
    <property type="match status" value="2"/>
</dbReference>
<dbReference type="SFLD" id="SFLDS00028">
    <property type="entry name" value="Proline_Racemase"/>
    <property type="match status" value="1"/>
</dbReference>
<organism evidence="4 5">
    <name type="scientific">Bugula neritina</name>
    <name type="common">Brown bryozoan</name>
    <name type="synonym">Sertularia neritina</name>
    <dbReference type="NCBI Taxonomy" id="10212"/>
    <lineage>
        <taxon>Eukaryota</taxon>
        <taxon>Metazoa</taxon>
        <taxon>Spiralia</taxon>
        <taxon>Lophotrochozoa</taxon>
        <taxon>Bryozoa</taxon>
        <taxon>Gymnolaemata</taxon>
        <taxon>Cheilostomatida</taxon>
        <taxon>Flustrina</taxon>
        <taxon>Buguloidea</taxon>
        <taxon>Bugulidae</taxon>
        <taxon>Bugula</taxon>
    </lineage>
</organism>
<protein>
    <recommendedName>
        <fullName evidence="3">trans-L-3-hydroxyproline dehydratase</fullName>
        <ecNumber evidence="3">4.2.1.77</ecNumber>
    </recommendedName>
</protein>
<dbReference type="InterPro" id="IPR008794">
    <property type="entry name" value="Pro_racemase_fam"/>
</dbReference>
<evidence type="ECO:0000256" key="2">
    <source>
        <dbReference type="ARBA" id="ARBA00007529"/>
    </source>
</evidence>
<comment type="catalytic activity">
    <reaction evidence="1">
        <text>trans-3-hydroxy-L-proline = 1-pyrroline-2-carboxylate + H2O</text>
        <dbReference type="Rhea" id="RHEA:10320"/>
        <dbReference type="ChEBI" id="CHEBI:15377"/>
        <dbReference type="ChEBI" id="CHEBI:39785"/>
        <dbReference type="ChEBI" id="CHEBI:57938"/>
        <dbReference type="EC" id="4.2.1.77"/>
    </reaction>
</comment>
<proteinExistence type="inferred from homology"/>
<dbReference type="PIRSF" id="PIRSF029792">
    <property type="entry name" value="Pro_racemase"/>
    <property type="match status" value="1"/>
</dbReference>
<dbReference type="GO" id="GO:0050346">
    <property type="term" value="F:trans-L-3-hydroxyproline dehydratase activity"/>
    <property type="evidence" value="ECO:0007669"/>
    <property type="project" value="UniProtKB-EC"/>
</dbReference>
<evidence type="ECO:0000313" key="4">
    <source>
        <dbReference type="EMBL" id="KAF6036354.1"/>
    </source>
</evidence>
<dbReference type="AlphaFoldDB" id="A0A7J7KEJ9"/>
<comment type="caution">
    <text evidence="4">The sequence shown here is derived from an EMBL/GenBank/DDBJ whole genome shotgun (WGS) entry which is preliminary data.</text>
</comment>
<dbReference type="PANTHER" id="PTHR33442">
    <property type="entry name" value="TRANS-3-HYDROXY-L-PROLINE DEHYDRATASE"/>
    <property type="match status" value="1"/>
</dbReference>